<dbReference type="Pfam" id="PF01979">
    <property type="entry name" value="Amidohydro_1"/>
    <property type="match status" value="1"/>
</dbReference>
<dbReference type="GO" id="GO:0006145">
    <property type="term" value="P:purine nucleobase catabolic process"/>
    <property type="evidence" value="ECO:0007669"/>
    <property type="project" value="TreeGrafter"/>
</dbReference>
<evidence type="ECO:0000313" key="9">
    <source>
        <dbReference type="Proteomes" id="UP000823638"/>
    </source>
</evidence>
<comment type="cofactor">
    <cofactor evidence="1">
        <name>Zn(2+)</name>
        <dbReference type="ChEBI" id="CHEBI:29105"/>
    </cofactor>
</comment>
<dbReference type="GO" id="GO:0004038">
    <property type="term" value="F:allantoinase activity"/>
    <property type="evidence" value="ECO:0007669"/>
    <property type="project" value="TreeGrafter"/>
</dbReference>
<comment type="function">
    <text evidence="2">Catalyzes the reversible cyclization of carbamoyl aspartate to dihydroorotate.</text>
</comment>
<dbReference type="PROSITE" id="PS00483">
    <property type="entry name" value="DIHYDROOROTASE_2"/>
    <property type="match status" value="1"/>
</dbReference>
<evidence type="ECO:0000256" key="5">
    <source>
        <dbReference type="ARBA" id="ARBA00022801"/>
    </source>
</evidence>
<evidence type="ECO:0000256" key="6">
    <source>
        <dbReference type="ARBA" id="ARBA00022975"/>
    </source>
</evidence>
<sequence>MNILITNISLADAEKKPDTETYTCHIEGDIIKDYFKTSSEKERDIIRKSGDSIHIIDGNRQILMPGFIDMHAHFREPGFLEKEEIFTGLKAAVKGGYTTVVLMPNTKPVISSLEAAKSNMEKAAFFMDGCGPTVFQSLSITKNFDGETISHLENLDKKLIPLVTEDGKEVASSLVMFRAMEKCAKSGILVSCHSEDPEMAKEGNIWRKKGLRGEIPMEEALEKAEFFLHCAEDLASTRNLYLAEKADARVHLAHVSTKESISALAIAKKERPGMVSGEATPHHLCLNSSCNEFVNPPLRSEENRLALIEALKDGTIDAIATDHAPHTPKDKAEGAPGFSGIETAFQACYTELVESGKYGIDLSLLSQKFSLAPAKLLGLEKTGLIKEGWQADLVLFDRETPVTVNPDSFLSKGKYSPLAGKTLKGKITAVIKKGRLIFQENQKELT</sequence>
<dbReference type="GO" id="GO:0004151">
    <property type="term" value="F:dihydroorotase activity"/>
    <property type="evidence" value="ECO:0007669"/>
    <property type="project" value="InterPro"/>
</dbReference>
<dbReference type="EMBL" id="JADIMM010000111">
    <property type="protein sequence ID" value="MBO8458475.1"/>
    <property type="molecule type" value="Genomic_DNA"/>
</dbReference>
<dbReference type="AlphaFoldDB" id="A0A9D9HR88"/>
<comment type="caution">
    <text evidence="8">The sequence shown here is derived from an EMBL/GenBank/DDBJ whole genome shotgun (WGS) entry which is preliminary data.</text>
</comment>
<dbReference type="PROSITE" id="PS00482">
    <property type="entry name" value="DIHYDROOROTASE_1"/>
    <property type="match status" value="1"/>
</dbReference>
<evidence type="ECO:0000256" key="2">
    <source>
        <dbReference type="ARBA" id="ARBA00002368"/>
    </source>
</evidence>
<evidence type="ECO:0000313" key="8">
    <source>
        <dbReference type="EMBL" id="MBO8458475.1"/>
    </source>
</evidence>
<dbReference type="SUPFAM" id="SSF51556">
    <property type="entry name" value="Metallo-dependent hydrolases"/>
    <property type="match status" value="1"/>
</dbReference>
<keyword evidence="6" id="KW-0665">Pyrimidine biosynthesis</keyword>
<dbReference type="NCBIfam" id="TIGR00857">
    <property type="entry name" value="pyrC_multi"/>
    <property type="match status" value="1"/>
</dbReference>
<dbReference type="CDD" id="cd01317">
    <property type="entry name" value="DHOase_IIa"/>
    <property type="match status" value="1"/>
</dbReference>
<dbReference type="InterPro" id="IPR011059">
    <property type="entry name" value="Metal-dep_hydrolase_composite"/>
</dbReference>
<dbReference type="InterPro" id="IPR032466">
    <property type="entry name" value="Metal_Hydrolase"/>
</dbReference>
<dbReference type="PANTHER" id="PTHR43668:SF2">
    <property type="entry name" value="ALLANTOINASE"/>
    <property type="match status" value="1"/>
</dbReference>
<dbReference type="SUPFAM" id="SSF51338">
    <property type="entry name" value="Composite domain of metallo-dependent hydrolases"/>
    <property type="match status" value="1"/>
</dbReference>
<protein>
    <submittedName>
        <fullName evidence="8">Dihydroorotase</fullName>
    </submittedName>
</protein>
<dbReference type="GO" id="GO:0046872">
    <property type="term" value="F:metal ion binding"/>
    <property type="evidence" value="ECO:0007669"/>
    <property type="project" value="UniProtKB-KW"/>
</dbReference>
<dbReference type="GO" id="GO:0005737">
    <property type="term" value="C:cytoplasm"/>
    <property type="evidence" value="ECO:0007669"/>
    <property type="project" value="TreeGrafter"/>
</dbReference>
<dbReference type="Gene3D" id="3.20.20.140">
    <property type="entry name" value="Metal-dependent hydrolases"/>
    <property type="match status" value="1"/>
</dbReference>
<keyword evidence="5" id="KW-0378">Hydrolase</keyword>
<proteinExistence type="inferred from homology"/>
<comment type="similarity">
    <text evidence="3">Belongs to the metallo-dependent hydrolases superfamily. DHOase family. Class I DHOase subfamily.</text>
</comment>
<keyword evidence="4" id="KW-0479">Metal-binding</keyword>
<evidence type="ECO:0000256" key="4">
    <source>
        <dbReference type="ARBA" id="ARBA00022723"/>
    </source>
</evidence>
<gene>
    <name evidence="8" type="ORF">IAA81_09665</name>
</gene>
<reference evidence="8" key="2">
    <citation type="journal article" date="2021" name="PeerJ">
        <title>Extensive microbial diversity within the chicken gut microbiome revealed by metagenomics and culture.</title>
        <authorList>
            <person name="Gilroy R."/>
            <person name="Ravi A."/>
            <person name="Getino M."/>
            <person name="Pursley I."/>
            <person name="Horton D.L."/>
            <person name="Alikhan N.F."/>
            <person name="Baker D."/>
            <person name="Gharbi K."/>
            <person name="Hall N."/>
            <person name="Watson M."/>
            <person name="Adriaenssens E.M."/>
            <person name="Foster-Nyarko E."/>
            <person name="Jarju S."/>
            <person name="Secka A."/>
            <person name="Antonio M."/>
            <person name="Oren A."/>
            <person name="Chaudhuri R.R."/>
            <person name="La Ragione R."/>
            <person name="Hildebrand F."/>
            <person name="Pallen M.J."/>
        </authorList>
    </citation>
    <scope>NUCLEOTIDE SEQUENCE</scope>
    <source>
        <strain evidence="8">10532</strain>
    </source>
</reference>
<dbReference type="InterPro" id="IPR050138">
    <property type="entry name" value="DHOase/Allantoinase_Hydrolase"/>
</dbReference>
<evidence type="ECO:0000256" key="3">
    <source>
        <dbReference type="ARBA" id="ARBA00010286"/>
    </source>
</evidence>
<dbReference type="InterPro" id="IPR006680">
    <property type="entry name" value="Amidohydro-rel"/>
</dbReference>
<dbReference type="InterPro" id="IPR002195">
    <property type="entry name" value="Dihydroorotase_CS"/>
</dbReference>
<accession>A0A9D9HR88</accession>
<reference evidence="8" key="1">
    <citation type="submission" date="2020-10" db="EMBL/GenBank/DDBJ databases">
        <authorList>
            <person name="Gilroy R."/>
        </authorList>
    </citation>
    <scope>NUCLEOTIDE SEQUENCE</scope>
    <source>
        <strain evidence="8">10532</strain>
    </source>
</reference>
<name>A0A9D9HR88_9SPIR</name>
<evidence type="ECO:0000259" key="7">
    <source>
        <dbReference type="Pfam" id="PF01979"/>
    </source>
</evidence>
<dbReference type="InterPro" id="IPR004722">
    <property type="entry name" value="DHOase"/>
</dbReference>
<evidence type="ECO:0000256" key="1">
    <source>
        <dbReference type="ARBA" id="ARBA00001947"/>
    </source>
</evidence>
<organism evidence="8 9">
    <name type="scientific">Candidatus Gallitreponema excrementavium</name>
    <dbReference type="NCBI Taxonomy" id="2840840"/>
    <lineage>
        <taxon>Bacteria</taxon>
        <taxon>Pseudomonadati</taxon>
        <taxon>Spirochaetota</taxon>
        <taxon>Spirochaetia</taxon>
        <taxon>Spirochaetales</taxon>
        <taxon>Candidatus Gallitreponema</taxon>
    </lineage>
</organism>
<dbReference type="Proteomes" id="UP000823638">
    <property type="component" value="Unassembled WGS sequence"/>
</dbReference>
<feature type="domain" description="Amidohydrolase-related" evidence="7">
    <location>
        <begin position="62"/>
        <end position="436"/>
    </location>
</feature>
<dbReference type="PANTHER" id="PTHR43668">
    <property type="entry name" value="ALLANTOINASE"/>
    <property type="match status" value="1"/>
</dbReference>
<dbReference type="GO" id="GO:0006221">
    <property type="term" value="P:pyrimidine nucleotide biosynthetic process"/>
    <property type="evidence" value="ECO:0007669"/>
    <property type="project" value="UniProtKB-KW"/>
</dbReference>